<name>A0AAE0GSD1_9CHLO</name>
<evidence type="ECO:0000313" key="2">
    <source>
        <dbReference type="Proteomes" id="UP001190700"/>
    </source>
</evidence>
<comment type="caution">
    <text evidence="1">The sequence shown here is derived from an EMBL/GenBank/DDBJ whole genome shotgun (WGS) entry which is preliminary data.</text>
</comment>
<dbReference type="EMBL" id="LGRX02002915">
    <property type="protein sequence ID" value="KAK3283303.1"/>
    <property type="molecule type" value="Genomic_DNA"/>
</dbReference>
<sequence>MLTQPGATREATVFYGFTSFLQHIDAITQTLTSQGVVQYVRANRGQRATPESRTLHELYSEAKDFASEADLQPQIELCLQVLTPIVKLLRLADSDRPSCVKDPVSQEV</sequence>
<reference evidence="1 2" key="1">
    <citation type="journal article" date="2015" name="Genome Biol. Evol.">
        <title>Comparative Genomics of a Bacterivorous Green Alga Reveals Evolutionary Causalities and Consequences of Phago-Mixotrophic Mode of Nutrition.</title>
        <authorList>
            <person name="Burns J.A."/>
            <person name="Paasch A."/>
            <person name="Narechania A."/>
            <person name="Kim E."/>
        </authorList>
    </citation>
    <scope>NUCLEOTIDE SEQUENCE [LARGE SCALE GENOMIC DNA]</scope>
    <source>
        <strain evidence="1 2">PLY_AMNH</strain>
    </source>
</reference>
<protein>
    <submittedName>
        <fullName evidence="1">Uncharacterized protein</fullName>
    </submittedName>
</protein>
<dbReference type="AlphaFoldDB" id="A0AAE0GSD1"/>
<gene>
    <name evidence="1" type="ORF">CYMTET_8996</name>
</gene>
<evidence type="ECO:0000313" key="1">
    <source>
        <dbReference type="EMBL" id="KAK3283303.1"/>
    </source>
</evidence>
<keyword evidence="2" id="KW-1185">Reference proteome</keyword>
<accession>A0AAE0GSD1</accession>
<proteinExistence type="predicted"/>
<organism evidence="1 2">
    <name type="scientific">Cymbomonas tetramitiformis</name>
    <dbReference type="NCBI Taxonomy" id="36881"/>
    <lineage>
        <taxon>Eukaryota</taxon>
        <taxon>Viridiplantae</taxon>
        <taxon>Chlorophyta</taxon>
        <taxon>Pyramimonadophyceae</taxon>
        <taxon>Pyramimonadales</taxon>
        <taxon>Pyramimonadaceae</taxon>
        <taxon>Cymbomonas</taxon>
    </lineage>
</organism>
<dbReference type="Proteomes" id="UP001190700">
    <property type="component" value="Unassembled WGS sequence"/>
</dbReference>